<keyword evidence="4" id="KW-1185">Reference proteome</keyword>
<dbReference type="RefSeq" id="WP_385949490.1">
    <property type="nucleotide sequence ID" value="NZ_JBHSUB010000009.1"/>
</dbReference>
<comment type="similarity">
    <text evidence="1">Belongs to the short-chain dehydrogenases/reductases (SDR) family.</text>
</comment>
<dbReference type="Pfam" id="PF13561">
    <property type="entry name" value="adh_short_C2"/>
    <property type="match status" value="1"/>
</dbReference>
<dbReference type="EC" id="1.1.1.-" evidence="3"/>
<evidence type="ECO:0000313" key="4">
    <source>
        <dbReference type="Proteomes" id="UP001596230"/>
    </source>
</evidence>
<dbReference type="SUPFAM" id="SSF51735">
    <property type="entry name" value="NAD(P)-binding Rossmann-fold domains"/>
    <property type="match status" value="1"/>
</dbReference>
<dbReference type="PANTHER" id="PTHR24321">
    <property type="entry name" value="DEHYDROGENASES, SHORT CHAIN"/>
    <property type="match status" value="1"/>
</dbReference>
<evidence type="ECO:0000313" key="3">
    <source>
        <dbReference type="EMBL" id="MFC6378310.1"/>
    </source>
</evidence>
<reference evidence="4" key="1">
    <citation type="journal article" date="2019" name="Int. J. Syst. Evol. Microbiol.">
        <title>The Global Catalogue of Microorganisms (GCM) 10K type strain sequencing project: providing services to taxonomists for standard genome sequencing and annotation.</title>
        <authorList>
            <consortium name="The Broad Institute Genomics Platform"/>
            <consortium name="The Broad Institute Genome Sequencing Center for Infectious Disease"/>
            <person name="Wu L."/>
            <person name="Ma J."/>
        </authorList>
    </citation>
    <scope>NUCLEOTIDE SEQUENCE [LARGE SCALE GENOMIC DNA]</scope>
    <source>
        <strain evidence="4">CGMCC 1.18518</strain>
    </source>
</reference>
<dbReference type="PANTHER" id="PTHR24321:SF8">
    <property type="entry name" value="ESTRADIOL 17-BETA-DEHYDROGENASE 8-RELATED"/>
    <property type="match status" value="1"/>
</dbReference>
<organism evidence="3 4">
    <name type="scientific">Tatumella terrea</name>
    <dbReference type="NCBI Taxonomy" id="419007"/>
    <lineage>
        <taxon>Bacteria</taxon>
        <taxon>Pseudomonadati</taxon>
        <taxon>Pseudomonadota</taxon>
        <taxon>Gammaproteobacteria</taxon>
        <taxon>Enterobacterales</taxon>
        <taxon>Erwiniaceae</taxon>
        <taxon>Tatumella</taxon>
    </lineage>
</organism>
<evidence type="ECO:0000256" key="1">
    <source>
        <dbReference type="ARBA" id="ARBA00006484"/>
    </source>
</evidence>
<dbReference type="PRINTS" id="PR00080">
    <property type="entry name" value="SDRFAMILY"/>
</dbReference>
<proteinExistence type="inferred from homology"/>
<dbReference type="InterPro" id="IPR002347">
    <property type="entry name" value="SDR_fam"/>
</dbReference>
<keyword evidence="2 3" id="KW-0560">Oxidoreductase</keyword>
<name>A0ABW1VZB1_9GAMM</name>
<dbReference type="InterPro" id="IPR020904">
    <property type="entry name" value="Sc_DH/Rdtase_CS"/>
</dbReference>
<protein>
    <submittedName>
        <fullName evidence="3">SDR family NAD(P)-dependent oxidoreductase</fullName>
        <ecNumber evidence="3">1.1.1.-</ecNumber>
    </submittedName>
</protein>
<dbReference type="NCBIfam" id="NF005559">
    <property type="entry name" value="PRK07231.1"/>
    <property type="match status" value="1"/>
</dbReference>
<sequence length="247" mass="26233">MDFSGKVVIVTGGASGIGLETVKAFASAGASVVIADIAPGSEEITRELQQQGMPVIFCRTNVCSEADQQQLIETTLRHFSKLDIVFANAGIARDGAAEDLLFTDWQKTIDINLSGVFLSNKYAIRHWTGHHLPGVIVNCGSIHSFVGKRHVTAYAAAKGGVKLLTETLAADYAGKNIRVNAVCPGYIDTPLLTQLSTPQKEELIKLHPQGRLGRPEEVAAAVLFLASDQAGFINGASLLVDGGYTAQ</sequence>
<gene>
    <name evidence="3" type="ORF">ACFP9W_09455</name>
</gene>
<dbReference type="Gene3D" id="3.40.50.720">
    <property type="entry name" value="NAD(P)-binding Rossmann-like Domain"/>
    <property type="match status" value="1"/>
</dbReference>
<dbReference type="GO" id="GO:0016491">
    <property type="term" value="F:oxidoreductase activity"/>
    <property type="evidence" value="ECO:0007669"/>
    <property type="project" value="UniProtKB-KW"/>
</dbReference>
<dbReference type="PROSITE" id="PS00061">
    <property type="entry name" value="ADH_SHORT"/>
    <property type="match status" value="1"/>
</dbReference>
<accession>A0ABW1VZB1</accession>
<evidence type="ECO:0000256" key="2">
    <source>
        <dbReference type="ARBA" id="ARBA00023002"/>
    </source>
</evidence>
<dbReference type="CDD" id="cd05233">
    <property type="entry name" value="SDR_c"/>
    <property type="match status" value="1"/>
</dbReference>
<dbReference type="Proteomes" id="UP001596230">
    <property type="component" value="Unassembled WGS sequence"/>
</dbReference>
<dbReference type="EMBL" id="JBHSUB010000009">
    <property type="protein sequence ID" value="MFC6378310.1"/>
    <property type="molecule type" value="Genomic_DNA"/>
</dbReference>
<comment type="caution">
    <text evidence="3">The sequence shown here is derived from an EMBL/GenBank/DDBJ whole genome shotgun (WGS) entry which is preliminary data.</text>
</comment>
<dbReference type="PRINTS" id="PR00081">
    <property type="entry name" value="GDHRDH"/>
</dbReference>
<dbReference type="InterPro" id="IPR036291">
    <property type="entry name" value="NAD(P)-bd_dom_sf"/>
</dbReference>